<evidence type="ECO:0000313" key="2">
    <source>
        <dbReference type="EnsemblPlants" id="ONIVA07G26390.1"/>
    </source>
</evidence>
<organism evidence="2">
    <name type="scientific">Oryza nivara</name>
    <name type="common">Indian wild rice</name>
    <name type="synonym">Oryza sativa f. spontanea</name>
    <dbReference type="NCBI Taxonomy" id="4536"/>
    <lineage>
        <taxon>Eukaryota</taxon>
        <taxon>Viridiplantae</taxon>
        <taxon>Streptophyta</taxon>
        <taxon>Embryophyta</taxon>
        <taxon>Tracheophyta</taxon>
        <taxon>Spermatophyta</taxon>
        <taxon>Magnoliopsida</taxon>
        <taxon>Liliopsida</taxon>
        <taxon>Poales</taxon>
        <taxon>Poaceae</taxon>
        <taxon>BOP clade</taxon>
        <taxon>Oryzoideae</taxon>
        <taxon>Oryzeae</taxon>
        <taxon>Oryzinae</taxon>
        <taxon>Oryza</taxon>
    </lineage>
</organism>
<accession>A0A0E0I5T8</accession>
<name>A0A0E0I5T8_ORYNI</name>
<dbReference type="HOGENOM" id="CLU_2610174_0_0_1"/>
<evidence type="ECO:0000313" key="3">
    <source>
        <dbReference type="Proteomes" id="UP000006591"/>
    </source>
</evidence>
<evidence type="ECO:0000256" key="1">
    <source>
        <dbReference type="SAM" id="Phobius"/>
    </source>
</evidence>
<feature type="transmembrane region" description="Helical" evidence="1">
    <location>
        <begin position="53"/>
        <end position="76"/>
    </location>
</feature>
<sequence length="79" mass="8700">MKNRLLLTESRRMLDALKLLDDQRVSVVEEVKPLRRAAGVGEHGHKAMYLTAVFLNAATCSGLIFMLLVVVTPALASCF</sequence>
<proteinExistence type="predicted"/>
<reference evidence="2" key="1">
    <citation type="submission" date="2015-04" db="UniProtKB">
        <authorList>
            <consortium name="EnsemblPlants"/>
        </authorList>
    </citation>
    <scope>IDENTIFICATION</scope>
    <source>
        <strain evidence="2">SL10</strain>
    </source>
</reference>
<reference evidence="2" key="2">
    <citation type="submission" date="2018-04" db="EMBL/GenBank/DDBJ databases">
        <title>OnivRS2 (Oryza nivara Reference Sequence Version 2).</title>
        <authorList>
            <person name="Zhang J."/>
            <person name="Kudrna D."/>
            <person name="Lee S."/>
            <person name="Talag J."/>
            <person name="Rajasekar S."/>
            <person name="Welchert J."/>
            <person name="Hsing Y.-I."/>
            <person name="Wing R.A."/>
        </authorList>
    </citation>
    <scope>NUCLEOTIDE SEQUENCE [LARGE SCALE GENOMIC DNA]</scope>
    <source>
        <strain evidence="2">SL10</strain>
    </source>
</reference>
<keyword evidence="3" id="KW-1185">Reference proteome</keyword>
<protein>
    <submittedName>
        <fullName evidence="2">Uncharacterized protein</fullName>
    </submittedName>
</protein>
<dbReference type="Gramene" id="ONIVA07G26390.1">
    <property type="protein sequence ID" value="ONIVA07G26390.1"/>
    <property type="gene ID" value="ONIVA07G26390"/>
</dbReference>
<keyword evidence="1" id="KW-0472">Membrane</keyword>
<keyword evidence="1" id="KW-0812">Transmembrane</keyword>
<dbReference type="Proteomes" id="UP000006591">
    <property type="component" value="Chromosome 7"/>
</dbReference>
<dbReference type="EnsemblPlants" id="ONIVA07G26390.1">
    <property type="protein sequence ID" value="ONIVA07G26390.1"/>
    <property type="gene ID" value="ONIVA07G26390"/>
</dbReference>
<dbReference type="AlphaFoldDB" id="A0A0E0I5T8"/>
<keyword evidence="1" id="KW-1133">Transmembrane helix</keyword>